<keyword evidence="1 2" id="KW-0732">Signal</keyword>
<dbReference type="Proteomes" id="UP000186364">
    <property type="component" value="Unassembled WGS sequence"/>
</dbReference>
<dbReference type="PANTHER" id="PTHR36504">
    <property type="entry name" value="LIPOPOLYSACCHARIDE EXPORT SYSTEM PROTEIN LPTA"/>
    <property type="match status" value="1"/>
</dbReference>
<reference evidence="4 5" key="1">
    <citation type="submission" date="2016-09" db="EMBL/GenBank/DDBJ databases">
        <title>Rhizobium sp. nov., a novel species isolated from the rice rhizosphere.</title>
        <authorList>
            <person name="Zhao J."/>
            <person name="Zhang X."/>
        </authorList>
    </citation>
    <scope>NUCLEOTIDE SEQUENCE [LARGE SCALE GENOMIC DNA]</scope>
    <source>
        <strain evidence="4 5">1.7048</strain>
    </source>
</reference>
<dbReference type="Gene3D" id="2.60.450.10">
    <property type="entry name" value="Lipopolysaccharide (LPS) transport protein A like domain"/>
    <property type="match status" value="1"/>
</dbReference>
<feature type="chain" id="PRO_5010199630" description="Organic solvent tolerance-like N-terminal domain-containing protein" evidence="2">
    <location>
        <begin position="31"/>
        <end position="213"/>
    </location>
</feature>
<dbReference type="GO" id="GO:0017089">
    <property type="term" value="F:glycolipid transfer activity"/>
    <property type="evidence" value="ECO:0007669"/>
    <property type="project" value="TreeGrafter"/>
</dbReference>
<organism evidence="4 5">
    <name type="scientific">Xaviernesmea oryzae</name>
    <dbReference type="NCBI Taxonomy" id="464029"/>
    <lineage>
        <taxon>Bacteria</taxon>
        <taxon>Pseudomonadati</taxon>
        <taxon>Pseudomonadota</taxon>
        <taxon>Alphaproteobacteria</taxon>
        <taxon>Hyphomicrobiales</taxon>
        <taxon>Rhizobiaceae</taxon>
        <taxon>Rhizobium/Agrobacterium group</taxon>
        <taxon>Xaviernesmea</taxon>
    </lineage>
</organism>
<dbReference type="InterPro" id="IPR052037">
    <property type="entry name" value="LPS_export_LptA"/>
</dbReference>
<evidence type="ECO:0000256" key="2">
    <source>
        <dbReference type="SAM" id="SignalP"/>
    </source>
</evidence>
<evidence type="ECO:0000259" key="3">
    <source>
        <dbReference type="Pfam" id="PF03968"/>
    </source>
</evidence>
<dbReference type="EMBL" id="MKIP01000053">
    <property type="protein sequence ID" value="OLP59229.1"/>
    <property type="molecule type" value="Genomic_DNA"/>
</dbReference>
<dbReference type="GO" id="GO:0009279">
    <property type="term" value="C:cell outer membrane"/>
    <property type="evidence" value="ECO:0007669"/>
    <property type="project" value="TreeGrafter"/>
</dbReference>
<dbReference type="GO" id="GO:0015920">
    <property type="term" value="P:lipopolysaccharide transport"/>
    <property type="evidence" value="ECO:0007669"/>
    <property type="project" value="TreeGrafter"/>
</dbReference>
<dbReference type="PANTHER" id="PTHR36504:SF1">
    <property type="entry name" value="LIPOPOLYSACCHARIDE EXPORT SYSTEM PROTEIN LPTA"/>
    <property type="match status" value="1"/>
</dbReference>
<name>A0A1Q9AUX1_9HYPH</name>
<dbReference type="OrthoDB" id="9811926at2"/>
<dbReference type="AlphaFoldDB" id="A0A1Q9AUX1"/>
<dbReference type="InterPro" id="IPR005653">
    <property type="entry name" value="OstA-like_N"/>
</dbReference>
<feature type="signal peptide" evidence="2">
    <location>
        <begin position="1"/>
        <end position="30"/>
    </location>
</feature>
<accession>A0A1Q9AUX1</accession>
<proteinExistence type="predicted"/>
<dbReference type="Pfam" id="PF03968">
    <property type="entry name" value="LptD_N"/>
    <property type="match status" value="1"/>
</dbReference>
<sequence length="213" mass="22015">MSAISRSASSAVRTALTTGLLLMLAAAAQAQTQAPAGSSRMTGMKLSNDQPIQIESDQLEVKDAESKAIFTGNVKVVQGATTLQAGTMVVYYKPRSAGGNGATPAAKNNSAPGGSLTGGNAQIDHIEVEKKVFLSSGTQQATADSGVFNMDAQTLVLKGKEVVLSEGANVFTGCQLDVAMNTGEAKLQACGGRVRIQLDPKSQQQQTPQRSTN</sequence>
<evidence type="ECO:0000313" key="4">
    <source>
        <dbReference type="EMBL" id="OLP59229.1"/>
    </source>
</evidence>
<gene>
    <name evidence="4" type="ORF">BJF93_04855</name>
</gene>
<evidence type="ECO:0000313" key="5">
    <source>
        <dbReference type="Proteomes" id="UP000186364"/>
    </source>
</evidence>
<dbReference type="GO" id="GO:0030288">
    <property type="term" value="C:outer membrane-bounded periplasmic space"/>
    <property type="evidence" value="ECO:0007669"/>
    <property type="project" value="TreeGrafter"/>
</dbReference>
<comment type="caution">
    <text evidence="4">The sequence shown here is derived from an EMBL/GenBank/DDBJ whole genome shotgun (WGS) entry which is preliminary data.</text>
</comment>
<keyword evidence="5" id="KW-1185">Reference proteome</keyword>
<feature type="domain" description="Organic solvent tolerance-like N-terminal" evidence="3">
    <location>
        <begin position="53"/>
        <end position="183"/>
    </location>
</feature>
<evidence type="ECO:0000256" key="1">
    <source>
        <dbReference type="ARBA" id="ARBA00022729"/>
    </source>
</evidence>
<protein>
    <recommendedName>
        <fullName evidence="3">Organic solvent tolerance-like N-terminal domain-containing protein</fullName>
    </recommendedName>
</protein>